<comment type="caution">
    <text evidence="1">The sequence shown here is derived from an EMBL/GenBank/DDBJ whole genome shotgun (WGS) entry which is preliminary data.</text>
</comment>
<organism evidence="1 2">
    <name type="scientific">Muricoprocola aceti</name>
    <dbReference type="NCBI Taxonomy" id="2981772"/>
    <lineage>
        <taxon>Bacteria</taxon>
        <taxon>Bacillati</taxon>
        <taxon>Bacillota</taxon>
        <taxon>Clostridia</taxon>
        <taxon>Lachnospirales</taxon>
        <taxon>Lachnospiraceae</taxon>
        <taxon>Muricoprocola</taxon>
    </lineage>
</organism>
<sequence>MAEANIRIAGAVLTPNPITVGKKFVISVEIINKDILLAASANAILIGTGNTAIKVKENK</sequence>
<reference evidence="1 2" key="1">
    <citation type="journal article" date="2021" name="ISME Commun">
        <title>Automated analysis of genomic sequences facilitates high-throughput and comprehensive description of bacteria.</title>
        <authorList>
            <person name="Hitch T.C.A."/>
        </authorList>
    </citation>
    <scope>NUCLEOTIDE SEQUENCE [LARGE SCALE GENOMIC DNA]</scope>
    <source>
        <strain evidence="1 2">Sanger_29</strain>
    </source>
</reference>
<evidence type="ECO:0000313" key="1">
    <source>
        <dbReference type="EMBL" id="MCU6725784.1"/>
    </source>
</evidence>
<protein>
    <submittedName>
        <fullName evidence="1">Uncharacterized protein</fullName>
    </submittedName>
</protein>
<proteinExistence type="predicted"/>
<gene>
    <name evidence="1" type="ORF">OCV47_10550</name>
</gene>
<accession>A0ABT2SMP2</accession>
<dbReference type="Proteomes" id="UP001652338">
    <property type="component" value="Unassembled WGS sequence"/>
</dbReference>
<keyword evidence="2" id="KW-1185">Reference proteome</keyword>
<dbReference type="EMBL" id="JAOQKE010000013">
    <property type="protein sequence ID" value="MCU6725784.1"/>
    <property type="molecule type" value="Genomic_DNA"/>
</dbReference>
<name>A0ABT2SMP2_9FIRM</name>
<dbReference type="RefSeq" id="WP_117449098.1">
    <property type="nucleotide sequence ID" value="NZ_JAOQKE010000013.1"/>
</dbReference>
<evidence type="ECO:0000313" key="2">
    <source>
        <dbReference type="Proteomes" id="UP001652338"/>
    </source>
</evidence>